<keyword evidence="5 7" id="KW-0472">Membrane</keyword>
<dbReference type="Proteomes" id="UP000215289">
    <property type="component" value="Unassembled WGS sequence"/>
</dbReference>
<dbReference type="OrthoDB" id="655540at2759"/>
<feature type="region of interest" description="Disordered" evidence="6">
    <location>
        <begin position="486"/>
        <end position="532"/>
    </location>
</feature>
<dbReference type="FunFam" id="1.20.1740.10:FF:000039">
    <property type="entry name" value="Neutral amino acid transporter (Eurofung)"/>
    <property type="match status" value="1"/>
</dbReference>
<feature type="transmembrane region" description="Helical" evidence="7">
    <location>
        <begin position="420"/>
        <end position="443"/>
    </location>
</feature>
<evidence type="ECO:0000256" key="6">
    <source>
        <dbReference type="SAM" id="MobiDB-lite"/>
    </source>
</evidence>
<evidence type="ECO:0000256" key="4">
    <source>
        <dbReference type="ARBA" id="ARBA00022989"/>
    </source>
</evidence>
<comment type="caution">
    <text evidence="9">The sequence shown here is derived from an EMBL/GenBank/DDBJ whole genome shotgun (WGS) entry which is preliminary data.</text>
</comment>
<evidence type="ECO:0000256" key="1">
    <source>
        <dbReference type="ARBA" id="ARBA00004141"/>
    </source>
</evidence>
<evidence type="ECO:0000256" key="5">
    <source>
        <dbReference type="ARBA" id="ARBA00023136"/>
    </source>
</evidence>
<feature type="transmembrane region" description="Helical" evidence="7">
    <location>
        <begin position="387"/>
        <end position="408"/>
    </location>
</feature>
<dbReference type="PANTHER" id="PTHR22950:SF479">
    <property type="entry name" value="AMINO ACID TRANSPORTER (EUROFUNG)-RELATED"/>
    <property type="match status" value="1"/>
</dbReference>
<feature type="region of interest" description="Disordered" evidence="6">
    <location>
        <begin position="1"/>
        <end position="41"/>
    </location>
</feature>
<feature type="transmembrane region" description="Helical" evidence="7">
    <location>
        <begin position="196"/>
        <end position="219"/>
    </location>
</feature>
<feature type="transmembrane region" description="Helical" evidence="7">
    <location>
        <begin position="273"/>
        <end position="294"/>
    </location>
</feature>
<dbReference type="STRING" id="1245748.A0A3R7JJS7"/>
<evidence type="ECO:0000256" key="3">
    <source>
        <dbReference type="ARBA" id="ARBA00022692"/>
    </source>
</evidence>
<proteinExistence type="inferred from homology"/>
<evidence type="ECO:0000256" key="2">
    <source>
        <dbReference type="ARBA" id="ARBA00008066"/>
    </source>
</evidence>
<comment type="subcellular location">
    <subcellularLocation>
        <location evidence="1">Membrane</location>
        <topology evidence="1">Multi-pass membrane protein</topology>
    </subcellularLocation>
</comment>
<feature type="transmembrane region" description="Helical" evidence="7">
    <location>
        <begin position="354"/>
        <end position="375"/>
    </location>
</feature>
<sequence>MVSTLEAGSRPAADTVLDTDRVHPEPVSDGEGDYEKQDSKPEYQDAFGDEEYAEVKYKTLSWWQCGFLMVAETVSLGILSLPAVVAALGLVPAVILLVALGLISTYTGYTIGQFKWRYPYIHSMADAGEVILGSFGRELFGTGQLLLVVFIMASHILTFTVAMNSITDHGTCSIVFGVVGLVISFVLCLPRTLAKVSFLSVASFISVFSAVLIVMIAVGVQRPWHGGVNATVETSLYKAFLAVCNIVFSFSGHVAFFGFMAELKNPRDYPKSLFLLQGIDTCLYIVAAVVIYCYAGDDVKSPALGTASPIVKKVAYGIALPTIIIGGVVNGHVACKYIYVRMWRHSDRMHKRDLVATGSWVLIGLATWIVAWIIAEAIPVFNNLLSLVASLFASWFTYGFSALFWLYLNKGRFFSTPMKTALTILNVFIMGIACCICGLGLYVSGKALHDDPSSTSFSCANNAPRPLIQLPGPTIYRSVPRLRRPLGHQRPAHGTSDVSYPGPRVSARRASPSTEPASHPSRSPASCAPVDRPSPRLHRIMDIFQRQPTATAASSVSVFPFPFLFNIRGISLTLYPLLTFSAARSRTQKQPCAPARSTRGYVPPQTRENVIVAPSVTAFTRQGHPTGSRIVRLRLRLRSGRDPRPMGFRAAGLVLDVDLSRKRQEASILGREIVTAHRGEELRAEVSDAGGEVKEA</sequence>
<evidence type="ECO:0000313" key="10">
    <source>
        <dbReference type="Proteomes" id="UP000215289"/>
    </source>
</evidence>
<dbReference type="GO" id="GO:0015179">
    <property type="term" value="F:L-amino acid transmembrane transporter activity"/>
    <property type="evidence" value="ECO:0007669"/>
    <property type="project" value="TreeGrafter"/>
</dbReference>
<dbReference type="Pfam" id="PF01490">
    <property type="entry name" value="Aa_trans"/>
    <property type="match status" value="1"/>
</dbReference>
<feature type="transmembrane region" description="Helical" evidence="7">
    <location>
        <begin position="239"/>
        <end position="261"/>
    </location>
</feature>
<feature type="transmembrane region" description="Helical" evidence="7">
    <location>
        <begin position="85"/>
        <end position="109"/>
    </location>
</feature>
<dbReference type="GO" id="GO:0016020">
    <property type="term" value="C:membrane"/>
    <property type="evidence" value="ECO:0007669"/>
    <property type="project" value="UniProtKB-SubCell"/>
</dbReference>
<feature type="compositionally biased region" description="Polar residues" evidence="6">
    <location>
        <begin position="511"/>
        <end position="524"/>
    </location>
</feature>
<evidence type="ECO:0000259" key="8">
    <source>
        <dbReference type="Pfam" id="PF01490"/>
    </source>
</evidence>
<dbReference type="EMBL" id="NIDN02000021">
    <property type="protein sequence ID" value="RLM00002.1"/>
    <property type="molecule type" value="Genomic_DNA"/>
</dbReference>
<feature type="domain" description="Amino acid transporter transmembrane" evidence="8">
    <location>
        <begin position="59"/>
        <end position="441"/>
    </location>
</feature>
<keyword evidence="4 7" id="KW-1133">Transmembrane helix</keyword>
<dbReference type="Gene3D" id="1.20.1740.10">
    <property type="entry name" value="Amino acid/polyamine transporter I"/>
    <property type="match status" value="1"/>
</dbReference>
<protein>
    <recommendedName>
        <fullName evidence="8">Amino acid transporter transmembrane domain-containing protein</fullName>
    </recommendedName>
</protein>
<accession>A0A3R7JJS7</accession>
<evidence type="ECO:0000313" key="9">
    <source>
        <dbReference type="EMBL" id="RLM00002.1"/>
    </source>
</evidence>
<feature type="transmembrane region" description="Helical" evidence="7">
    <location>
        <begin position="314"/>
        <end position="333"/>
    </location>
</feature>
<gene>
    <name evidence="9" type="ORF">CFD26_105077</name>
</gene>
<feature type="transmembrane region" description="Helical" evidence="7">
    <location>
        <begin position="60"/>
        <end position="79"/>
    </location>
</feature>
<feature type="transmembrane region" description="Helical" evidence="7">
    <location>
        <begin position="145"/>
        <end position="167"/>
    </location>
</feature>
<comment type="similarity">
    <text evidence="2">Belongs to the amino acid/polyamine transporter 2 family.</text>
</comment>
<feature type="transmembrane region" description="Helical" evidence="7">
    <location>
        <begin position="173"/>
        <end position="189"/>
    </location>
</feature>
<keyword evidence="10" id="KW-1185">Reference proteome</keyword>
<reference evidence="9 10" key="1">
    <citation type="submission" date="2018-08" db="EMBL/GenBank/DDBJ databases">
        <title>Draft genome sequences of two Aspergillus turcosus clinical strains isolated from bronchoalveolar lavage fluid: one azole-susceptible and the other azole-resistant.</title>
        <authorList>
            <person name="Parent-Michaud M."/>
            <person name="Dufresne P.J."/>
            <person name="Fournier E."/>
            <person name="Martineau C."/>
            <person name="Moreira S."/>
            <person name="Perkins V."/>
            <person name="De Repentigny L."/>
            <person name="Dufresne S.F."/>
        </authorList>
    </citation>
    <scope>NUCLEOTIDE SEQUENCE [LARGE SCALE GENOMIC DNA]</scope>
    <source>
        <strain evidence="9">HMR AF 1038</strain>
    </source>
</reference>
<dbReference type="PANTHER" id="PTHR22950">
    <property type="entry name" value="AMINO ACID TRANSPORTER"/>
    <property type="match status" value="1"/>
</dbReference>
<evidence type="ECO:0000256" key="7">
    <source>
        <dbReference type="SAM" id="Phobius"/>
    </source>
</evidence>
<dbReference type="InterPro" id="IPR013057">
    <property type="entry name" value="AA_transpt_TM"/>
</dbReference>
<name>A0A3R7JJS7_9EURO</name>
<dbReference type="AlphaFoldDB" id="A0A3R7JJS7"/>
<keyword evidence="3 7" id="KW-0812">Transmembrane</keyword>
<organism evidence="9 10">
    <name type="scientific">Aspergillus turcosus</name>
    <dbReference type="NCBI Taxonomy" id="1245748"/>
    <lineage>
        <taxon>Eukaryota</taxon>
        <taxon>Fungi</taxon>
        <taxon>Dikarya</taxon>
        <taxon>Ascomycota</taxon>
        <taxon>Pezizomycotina</taxon>
        <taxon>Eurotiomycetes</taxon>
        <taxon>Eurotiomycetidae</taxon>
        <taxon>Eurotiales</taxon>
        <taxon>Aspergillaceae</taxon>
        <taxon>Aspergillus</taxon>
        <taxon>Aspergillus subgen. Fumigati</taxon>
    </lineage>
</organism>